<dbReference type="AlphaFoldDB" id="A0ABD3PMU9"/>
<dbReference type="Proteomes" id="UP001516023">
    <property type="component" value="Unassembled WGS sequence"/>
</dbReference>
<evidence type="ECO:0000313" key="2">
    <source>
        <dbReference type="Proteomes" id="UP001516023"/>
    </source>
</evidence>
<evidence type="ECO:0000313" key="1">
    <source>
        <dbReference type="EMBL" id="KAL3788939.1"/>
    </source>
</evidence>
<accession>A0ABD3PMU9</accession>
<reference evidence="1 2" key="1">
    <citation type="journal article" date="2020" name="G3 (Bethesda)">
        <title>Improved Reference Genome for Cyclotella cryptica CCMP332, a Model for Cell Wall Morphogenesis, Salinity Adaptation, and Lipid Production in Diatoms (Bacillariophyta).</title>
        <authorList>
            <person name="Roberts W.R."/>
            <person name="Downey K.M."/>
            <person name="Ruck E.C."/>
            <person name="Traller J.C."/>
            <person name="Alverson A.J."/>
        </authorList>
    </citation>
    <scope>NUCLEOTIDE SEQUENCE [LARGE SCALE GENOMIC DNA]</scope>
    <source>
        <strain evidence="1 2">CCMP332</strain>
    </source>
</reference>
<dbReference type="EMBL" id="JABMIG020000149">
    <property type="protein sequence ID" value="KAL3788939.1"/>
    <property type="molecule type" value="Genomic_DNA"/>
</dbReference>
<proteinExistence type="predicted"/>
<protein>
    <submittedName>
        <fullName evidence="1">Uncharacterized protein</fullName>
    </submittedName>
</protein>
<organism evidence="1 2">
    <name type="scientific">Cyclotella cryptica</name>
    <dbReference type="NCBI Taxonomy" id="29204"/>
    <lineage>
        <taxon>Eukaryota</taxon>
        <taxon>Sar</taxon>
        <taxon>Stramenopiles</taxon>
        <taxon>Ochrophyta</taxon>
        <taxon>Bacillariophyta</taxon>
        <taxon>Coscinodiscophyceae</taxon>
        <taxon>Thalassiosirophycidae</taxon>
        <taxon>Stephanodiscales</taxon>
        <taxon>Stephanodiscaceae</taxon>
        <taxon>Cyclotella</taxon>
    </lineage>
</organism>
<sequence length="216" mass="24181">MDPCLEVADELFAETFGDISERLKAVLILGYFQLLFEPKEKPREEKGSCVDITLPGDSQHDGGNIDKRRKTAAVREDMQAARKKVEVERMRIELSGDMDKIMESLGGVRQQEKELGAAEKKEDGQCDDAPDNHEKAQTISLINMVAPGQVNNELSFEICEECGRDGKVLNVAIIDAHSNQEHVWVDVTFENKAVPSKQKNVRSENVWGQADHCQDV</sequence>
<keyword evidence="2" id="KW-1185">Reference proteome</keyword>
<gene>
    <name evidence="1" type="ORF">HJC23_000223</name>
</gene>
<comment type="caution">
    <text evidence="1">The sequence shown here is derived from an EMBL/GenBank/DDBJ whole genome shotgun (WGS) entry which is preliminary data.</text>
</comment>
<name>A0ABD3PMU9_9STRA</name>